<evidence type="ECO:0000256" key="7">
    <source>
        <dbReference type="ARBA" id="ARBA00023237"/>
    </source>
</evidence>
<dbReference type="AlphaFoldDB" id="A0A8J7UXE5"/>
<comment type="subcellular location">
    <subcellularLocation>
        <location evidence="1">Cell outer membrane</location>
        <topology evidence="1">Multi-pass membrane protein</topology>
    </subcellularLocation>
</comment>
<feature type="chain" id="PRO_5035199317" evidence="8">
    <location>
        <begin position="34"/>
        <end position="1064"/>
    </location>
</feature>
<evidence type="ECO:0000313" key="11">
    <source>
        <dbReference type="Proteomes" id="UP000673975"/>
    </source>
</evidence>
<protein>
    <submittedName>
        <fullName evidence="10">TonB-dependent receptor</fullName>
    </submittedName>
</protein>
<dbReference type="InterPro" id="IPR037066">
    <property type="entry name" value="Plug_dom_sf"/>
</dbReference>
<keyword evidence="5 8" id="KW-0732">Signal</keyword>
<dbReference type="SUPFAM" id="SSF49452">
    <property type="entry name" value="Starch-binding domain-like"/>
    <property type="match status" value="1"/>
</dbReference>
<dbReference type="InterPro" id="IPR039426">
    <property type="entry name" value="TonB-dep_rcpt-like"/>
</dbReference>
<dbReference type="Gene3D" id="2.60.40.1120">
    <property type="entry name" value="Carboxypeptidase-like, regulatory domain"/>
    <property type="match status" value="1"/>
</dbReference>
<dbReference type="GO" id="GO:0030246">
    <property type="term" value="F:carbohydrate binding"/>
    <property type="evidence" value="ECO:0007669"/>
    <property type="project" value="InterPro"/>
</dbReference>
<dbReference type="GO" id="GO:0015344">
    <property type="term" value="F:siderophore uptake transmembrane transporter activity"/>
    <property type="evidence" value="ECO:0007669"/>
    <property type="project" value="TreeGrafter"/>
</dbReference>
<gene>
    <name evidence="10" type="ORF">NATSA_11230</name>
</gene>
<keyword evidence="10" id="KW-0675">Receptor</keyword>
<evidence type="ECO:0000256" key="8">
    <source>
        <dbReference type="SAM" id="SignalP"/>
    </source>
</evidence>
<dbReference type="Gene3D" id="2.40.170.20">
    <property type="entry name" value="TonB-dependent receptor, beta-barrel domain"/>
    <property type="match status" value="1"/>
</dbReference>
<evidence type="ECO:0000256" key="3">
    <source>
        <dbReference type="ARBA" id="ARBA00022452"/>
    </source>
</evidence>
<feature type="domain" description="TonB-dependent receptor plug" evidence="9">
    <location>
        <begin position="135"/>
        <end position="223"/>
    </location>
</feature>
<organism evidence="10 11">
    <name type="scientific">Natronogracilivirga saccharolytica</name>
    <dbReference type="NCBI Taxonomy" id="2812953"/>
    <lineage>
        <taxon>Bacteria</taxon>
        <taxon>Pseudomonadati</taxon>
        <taxon>Balneolota</taxon>
        <taxon>Balneolia</taxon>
        <taxon>Balneolales</taxon>
        <taxon>Cyclonatronaceae</taxon>
        <taxon>Natronogracilivirga</taxon>
    </lineage>
</organism>
<keyword evidence="7" id="KW-0998">Cell outer membrane</keyword>
<dbReference type="RefSeq" id="WP_210512695.1">
    <property type="nucleotide sequence ID" value="NZ_JAFIDN010000009.1"/>
</dbReference>
<dbReference type="GO" id="GO:0044718">
    <property type="term" value="P:siderophore transmembrane transport"/>
    <property type="evidence" value="ECO:0007669"/>
    <property type="project" value="TreeGrafter"/>
</dbReference>
<evidence type="ECO:0000256" key="2">
    <source>
        <dbReference type="ARBA" id="ARBA00022448"/>
    </source>
</evidence>
<sequence>MSGKNTPTFSRIASRRFTGLFFALLFLSSSVIAQTGRISGDVTVAGTDETLPGVNVIIDGLQIGAATNLDGYYSIVNVPPGTYTLRASAVGFATVVMEDVRVNIDQTTIVDFQLREQEFVGDEVVLIAERPVVERDVSSSRANISSEQIESMPVTNIQSVVNLQAGIQGGSIRGLGEEYSQWTLSGVSLRDERDNTPYQAVSLTSISEVQVQTGGFNAEHGNVQSGIVNIVTREGSRDRYNADVIFRYRPPGKKNYGISPNDPNSYFMRPFLDDEVAWTGTQNGAWDRYTQRQYPEFEGWISVSENNMDPESPYYGLSPAAAQQVFLWQKRKDFAITDPDYDLDIGFGGPMPIIGNSLGNLRFWASHRRTQEMYLYALSRDRYEDHSTHIKLTSDLLPGRGMKLSIETLFGTQTGTNDNNSGNPGIFRGASDIAAAPSMHSYQDGVVFSSDYFAPTSVDRFVLGAKFTHSISSDTFYELQVSNFHSSYDTNPSPLRSDETLRVFGNGYEANEAPFGFMPEPSDGIGDGMRMGVGMSNSRDSSEVSYLTVDFDITSQLNRYLQVKSGLEFVRTHSKVNYARFDEFLPSQNTVSRWDRKPLRGGAYAQTRLEFEGMVANLGLRLDYSYANTDWFEFDPFNPALGSGNIDNLEELLQTSDTDHQFYLSPRIGVSFPITVESKLYFNYGHFRSMPTPENLYMVRESMLNDRVARIANPNMPLPQTVSYELGYEHNIFQNYLIRVAGFYSDISNHAELVSYLSSDRQVSYTISQPNRYRDHRGIEATLERRGGRFFRGFVNYTYTVTSTGRFDFATQYENPAQQRQYERTTTANDQLRPVARPYARFSLDFFTPAGFGPDWGVLNPLENWRVNFLGSWQAGRYFTWAGGGAAPRGIVNNVQWRDYYNLNMRVSREFEVTGTRIQLFMDMNNVFNTRRMSQWASYGYSDGEDYNRYMRSLHLPREVLDELDYAAVPGSDRPGDYRESGVEFVPIEPIVNLDNVERPNERALYFDTRDEQYYQYRDGVFIEADQNHVDQVLDDKAYIEMPNHTFFTFLNPRNVFWGIRVRF</sequence>
<dbReference type="GO" id="GO:0009279">
    <property type="term" value="C:cell outer membrane"/>
    <property type="evidence" value="ECO:0007669"/>
    <property type="project" value="UniProtKB-SubCell"/>
</dbReference>
<keyword evidence="11" id="KW-1185">Reference proteome</keyword>
<keyword evidence="2" id="KW-0813">Transport</keyword>
<reference evidence="10" key="1">
    <citation type="submission" date="2021-02" db="EMBL/GenBank/DDBJ databases">
        <title>Natronogracilivirga saccharolytica gen. nov. sp. nov. a new anaerobic, haloalkiliphilic carbohydrate-fermenting bacterium from soda lake and proposing of Cyclonatronumiaceae fam. nov. in the phylum Balneolaeota.</title>
        <authorList>
            <person name="Zhilina T.N."/>
            <person name="Sorokin D.Y."/>
            <person name="Zavarzina D.G."/>
            <person name="Toshchakov S.V."/>
            <person name="Kublanov I.V."/>
        </authorList>
    </citation>
    <scope>NUCLEOTIDE SEQUENCE</scope>
    <source>
        <strain evidence="10">Z-1702</strain>
    </source>
</reference>
<evidence type="ECO:0000256" key="1">
    <source>
        <dbReference type="ARBA" id="ARBA00004571"/>
    </source>
</evidence>
<accession>A0A8J7UXE5</accession>
<keyword evidence="3" id="KW-1134">Transmembrane beta strand</keyword>
<dbReference type="Pfam" id="PF07715">
    <property type="entry name" value="Plug"/>
    <property type="match status" value="1"/>
</dbReference>
<comment type="caution">
    <text evidence="10">The sequence shown here is derived from an EMBL/GenBank/DDBJ whole genome shotgun (WGS) entry which is preliminary data.</text>
</comment>
<keyword evidence="6" id="KW-0472">Membrane</keyword>
<dbReference type="InterPro" id="IPR013784">
    <property type="entry name" value="Carb-bd-like_fold"/>
</dbReference>
<keyword evidence="4" id="KW-0812">Transmembrane</keyword>
<proteinExistence type="predicted"/>
<evidence type="ECO:0000256" key="4">
    <source>
        <dbReference type="ARBA" id="ARBA00022692"/>
    </source>
</evidence>
<evidence type="ECO:0000256" key="5">
    <source>
        <dbReference type="ARBA" id="ARBA00022729"/>
    </source>
</evidence>
<evidence type="ECO:0000259" key="9">
    <source>
        <dbReference type="Pfam" id="PF07715"/>
    </source>
</evidence>
<dbReference type="EMBL" id="JAFIDN010000009">
    <property type="protein sequence ID" value="MBP3193239.1"/>
    <property type="molecule type" value="Genomic_DNA"/>
</dbReference>
<feature type="signal peptide" evidence="8">
    <location>
        <begin position="1"/>
        <end position="33"/>
    </location>
</feature>
<dbReference type="InterPro" id="IPR012910">
    <property type="entry name" value="Plug_dom"/>
</dbReference>
<dbReference type="PANTHER" id="PTHR30069">
    <property type="entry name" value="TONB-DEPENDENT OUTER MEMBRANE RECEPTOR"/>
    <property type="match status" value="1"/>
</dbReference>
<dbReference type="Proteomes" id="UP000673975">
    <property type="component" value="Unassembled WGS sequence"/>
</dbReference>
<evidence type="ECO:0000313" key="10">
    <source>
        <dbReference type="EMBL" id="MBP3193239.1"/>
    </source>
</evidence>
<evidence type="ECO:0000256" key="6">
    <source>
        <dbReference type="ARBA" id="ARBA00023136"/>
    </source>
</evidence>
<dbReference type="PANTHER" id="PTHR30069:SF29">
    <property type="entry name" value="HEMOGLOBIN AND HEMOGLOBIN-HAPTOGLOBIN-BINDING PROTEIN 1-RELATED"/>
    <property type="match status" value="1"/>
</dbReference>
<dbReference type="InterPro" id="IPR036942">
    <property type="entry name" value="Beta-barrel_TonB_sf"/>
</dbReference>
<dbReference type="SUPFAM" id="SSF56935">
    <property type="entry name" value="Porins"/>
    <property type="match status" value="1"/>
</dbReference>
<dbReference type="Pfam" id="PF13715">
    <property type="entry name" value="CarbopepD_reg_2"/>
    <property type="match status" value="1"/>
</dbReference>
<name>A0A8J7UXE5_9BACT</name>
<dbReference type="Gene3D" id="2.170.130.10">
    <property type="entry name" value="TonB-dependent receptor, plug domain"/>
    <property type="match status" value="1"/>
</dbReference>